<gene>
    <name evidence="1" type="ORF">Pan161_31490</name>
</gene>
<keyword evidence="2" id="KW-1185">Reference proteome</keyword>
<reference evidence="1 2" key="1">
    <citation type="submission" date="2019-02" db="EMBL/GenBank/DDBJ databases">
        <title>Deep-cultivation of Planctomycetes and their phenomic and genomic characterization uncovers novel biology.</title>
        <authorList>
            <person name="Wiegand S."/>
            <person name="Jogler M."/>
            <person name="Boedeker C."/>
            <person name="Pinto D."/>
            <person name="Vollmers J."/>
            <person name="Rivas-Marin E."/>
            <person name="Kohn T."/>
            <person name="Peeters S.H."/>
            <person name="Heuer A."/>
            <person name="Rast P."/>
            <person name="Oberbeckmann S."/>
            <person name="Bunk B."/>
            <person name="Jeske O."/>
            <person name="Meyerdierks A."/>
            <person name="Storesund J.E."/>
            <person name="Kallscheuer N."/>
            <person name="Luecker S."/>
            <person name="Lage O.M."/>
            <person name="Pohl T."/>
            <person name="Merkel B.J."/>
            <person name="Hornburger P."/>
            <person name="Mueller R.-W."/>
            <person name="Bruemmer F."/>
            <person name="Labrenz M."/>
            <person name="Spormann A.M."/>
            <person name="Op den Camp H."/>
            <person name="Overmann J."/>
            <person name="Amann R."/>
            <person name="Jetten M.S.M."/>
            <person name="Mascher T."/>
            <person name="Medema M.H."/>
            <person name="Devos D.P."/>
            <person name="Kaster A.-K."/>
            <person name="Ovreas L."/>
            <person name="Rohde M."/>
            <person name="Galperin M.Y."/>
            <person name="Jogler C."/>
        </authorList>
    </citation>
    <scope>NUCLEOTIDE SEQUENCE [LARGE SCALE GENOMIC DNA]</scope>
    <source>
        <strain evidence="1 2">Pan161</strain>
    </source>
</reference>
<name>A0A517VEQ1_9PLAN</name>
<sequence>MMLNPVSQVDSLTRISVLNFVFVLCITRSPPPKTLVIAIKKMGI</sequence>
<dbReference type="EMBL" id="CP036343">
    <property type="protein sequence ID" value="QDT91491.1"/>
    <property type="molecule type" value="Genomic_DNA"/>
</dbReference>
<evidence type="ECO:0000313" key="1">
    <source>
        <dbReference type="EMBL" id="QDT91491.1"/>
    </source>
</evidence>
<dbReference type="AlphaFoldDB" id="A0A517VEQ1"/>
<organism evidence="1 2">
    <name type="scientific">Gimesia algae</name>
    <dbReference type="NCBI Taxonomy" id="2527971"/>
    <lineage>
        <taxon>Bacteria</taxon>
        <taxon>Pseudomonadati</taxon>
        <taxon>Planctomycetota</taxon>
        <taxon>Planctomycetia</taxon>
        <taxon>Planctomycetales</taxon>
        <taxon>Planctomycetaceae</taxon>
        <taxon>Gimesia</taxon>
    </lineage>
</organism>
<proteinExistence type="predicted"/>
<dbReference type="Proteomes" id="UP000316855">
    <property type="component" value="Chromosome"/>
</dbReference>
<evidence type="ECO:0000313" key="2">
    <source>
        <dbReference type="Proteomes" id="UP000316855"/>
    </source>
</evidence>
<accession>A0A517VEQ1</accession>
<dbReference type="KEGG" id="gax:Pan161_31490"/>
<protein>
    <submittedName>
        <fullName evidence="1">Uncharacterized protein</fullName>
    </submittedName>
</protein>